<evidence type="ECO:0000259" key="1">
    <source>
        <dbReference type="Pfam" id="PF13847"/>
    </source>
</evidence>
<evidence type="ECO:0000313" key="2">
    <source>
        <dbReference type="EMBL" id="OHB17103.1"/>
    </source>
</evidence>
<dbReference type="EMBL" id="MHWZ01000029">
    <property type="protein sequence ID" value="OHB17103.1"/>
    <property type="molecule type" value="Genomic_DNA"/>
</dbReference>
<comment type="caution">
    <text evidence="2">The sequence shown here is derived from an EMBL/GenBank/DDBJ whole genome shotgun (WGS) entry which is preliminary data.</text>
</comment>
<protein>
    <recommendedName>
        <fullName evidence="1">Methyltransferase domain-containing protein</fullName>
    </recommendedName>
</protein>
<accession>A0A1G2V655</accession>
<proteinExistence type="predicted"/>
<dbReference type="Gene3D" id="3.40.50.150">
    <property type="entry name" value="Vaccinia Virus protein VP39"/>
    <property type="match status" value="1"/>
</dbReference>
<dbReference type="CDD" id="cd02440">
    <property type="entry name" value="AdoMet_MTases"/>
    <property type="match status" value="1"/>
</dbReference>
<dbReference type="STRING" id="1802782.A2544_01070"/>
<dbReference type="AlphaFoldDB" id="A0A1G2V655"/>
<dbReference type="Pfam" id="PF13847">
    <property type="entry name" value="Methyltransf_31"/>
    <property type="match status" value="1"/>
</dbReference>
<organism evidence="2 3">
    <name type="scientific">Candidatus Zambryskibacteria bacterium RIFOXYD2_FULL_43_10</name>
    <dbReference type="NCBI Taxonomy" id="1802782"/>
    <lineage>
        <taxon>Bacteria</taxon>
        <taxon>Candidatus Zambryskiibacteriota</taxon>
    </lineage>
</organism>
<dbReference type="InterPro" id="IPR029063">
    <property type="entry name" value="SAM-dependent_MTases_sf"/>
</dbReference>
<name>A0A1G2V655_9BACT</name>
<dbReference type="InterPro" id="IPR025714">
    <property type="entry name" value="Methyltranfer_dom"/>
</dbReference>
<gene>
    <name evidence="2" type="ORF">A2544_01070</name>
</gene>
<evidence type="ECO:0000313" key="3">
    <source>
        <dbReference type="Proteomes" id="UP000176868"/>
    </source>
</evidence>
<dbReference type="PANTHER" id="PTHR43861">
    <property type="entry name" value="TRANS-ACONITATE 2-METHYLTRANSFERASE-RELATED"/>
    <property type="match status" value="1"/>
</dbReference>
<dbReference type="SUPFAM" id="SSF53335">
    <property type="entry name" value="S-adenosyl-L-methionine-dependent methyltransferases"/>
    <property type="match status" value="1"/>
</dbReference>
<reference evidence="2 3" key="1">
    <citation type="journal article" date="2016" name="Nat. Commun.">
        <title>Thousands of microbial genomes shed light on interconnected biogeochemical processes in an aquifer system.</title>
        <authorList>
            <person name="Anantharaman K."/>
            <person name="Brown C.T."/>
            <person name="Hug L.A."/>
            <person name="Sharon I."/>
            <person name="Castelle C.J."/>
            <person name="Probst A.J."/>
            <person name="Thomas B.C."/>
            <person name="Singh A."/>
            <person name="Wilkins M.J."/>
            <person name="Karaoz U."/>
            <person name="Brodie E.L."/>
            <person name="Williams K.H."/>
            <person name="Hubbard S.S."/>
            <person name="Banfield J.F."/>
        </authorList>
    </citation>
    <scope>NUCLEOTIDE SEQUENCE [LARGE SCALE GENOMIC DNA]</scope>
</reference>
<sequence>MQKDIEQAGEWQAVWSKKGGFVDSVIDLGRTIYNLFFRRIHRRYITKDTRMLELGSGRASLSLSICKEIKSLYCVDISDVALKQASASAESLGVSNAKFIFGDCTKLNIDNKFDFVWSQGLIEHFDDPTLVAREHYKALAPGGVALLSVPYTYSYHAIWYKMSRPKILRWLWPWEGVEQRFFNHKELSDVGMAITPHSRVFLMQPFPLGIIFLEMRKPSN</sequence>
<dbReference type="Proteomes" id="UP000176868">
    <property type="component" value="Unassembled WGS sequence"/>
</dbReference>
<feature type="domain" description="Methyltransferase" evidence="1">
    <location>
        <begin position="46"/>
        <end position="151"/>
    </location>
</feature>